<dbReference type="SUPFAM" id="SSF51412">
    <property type="entry name" value="Inosine monophosphate dehydrogenase (IMPDH)"/>
    <property type="match status" value="1"/>
</dbReference>
<dbReference type="AlphaFoldDB" id="A0A1B7XQ55"/>
<evidence type="ECO:0000256" key="1">
    <source>
        <dbReference type="ARBA" id="ARBA00022630"/>
    </source>
</evidence>
<dbReference type="CDD" id="cd04730">
    <property type="entry name" value="NPD_like"/>
    <property type="match status" value="1"/>
</dbReference>
<proteinExistence type="predicted"/>
<dbReference type="PANTHER" id="PTHR32332">
    <property type="entry name" value="2-NITROPROPANE DIOXYGENASE"/>
    <property type="match status" value="1"/>
</dbReference>
<protein>
    <submittedName>
        <fullName evidence="4">2-nitropropane dioxygenase</fullName>
    </submittedName>
</protein>
<evidence type="ECO:0000313" key="5">
    <source>
        <dbReference type="Proteomes" id="UP000091979"/>
    </source>
</evidence>
<evidence type="ECO:0000256" key="3">
    <source>
        <dbReference type="ARBA" id="ARBA00023002"/>
    </source>
</evidence>
<keyword evidence="5" id="KW-1185">Reference proteome</keyword>
<sequence>MSFPTLKIGDVVANTPIIQGGMGVGISLSNLASAVANEGGIGVIAGAMIGMAEPDVGKNPMEANIRAMRKEIRKAKEMTKGVLGVNIMVALTNFADLVKTSLDEKIDVIFSGAGLPMDLPAYLKEYYEEHKEKAHTKLVPIVSSARAAKILCKKWAAKYDYLPDAFVVEGPKAGGHLGFKADQLEDPDFALEKVVSEVIDTVKEFEAKSGKSIPVIAAGGIYSGEDIKKFIDMGAAGVQMGTRFVATDECDADDRFKQAYVDAKKEDVTVIKSPVGLPGRALKNKFVEDSRKGLKKPFKCPFECIHNCAHEQSPYCIAAALLNAKKGNLSRGFAFSGTNVHRIKEIVPVKKLIDSLRNEFVSTTK</sequence>
<keyword evidence="1" id="KW-0285">Flavoprotein</keyword>
<keyword evidence="2" id="KW-0288">FMN</keyword>
<dbReference type="STRING" id="1560234.SP90_01040"/>
<dbReference type="InterPro" id="IPR004136">
    <property type="entry name" value="NMO"/>
</dbReference>
<dbReference type="GO" id="GO:0018580">
    <property type="term" value="F:nitronate monooxygenase activity"/>
    <property type="evidence" value="ECO:0007669"/>
    <property type="project" value="InterPro"/>
</dbReference>
<comment type="caution">
    <text evidence="4">The sequence shown here is derived from an EMBL/GenBank/DDBJ whole genome shotgun (WGS) entry which is preliminary data.</text>
</comment>
<gene>
    <name evidence="4" type="ORF">SP90_01040</name>
</gene>
<keyword evidence="4" id="KW-0223">Dioxygenase</keyword>
<evidence type="ECO:0000313" key="4">
    <source>
        <dbReference type="EMBL" id="OBQ57654.1"/>
    </source>
</evidence>
<dbReference type="GO" id="GO:0051213">
    <property type="term" value="F:dioxygenase activity"/>
    <property type="evidence" value="ECO:0007669"/>
    <property type="project" value="UniProtKB-KW"/>
</dbReference>
<dbReference type="InterPro" id="IPR013785">
    <property type="entry name" value="Aldolase_TIM"/>
</dbReference>
<reference evidence="4 5" key="1">
    <citation type="submission" date="2015-01" db="EMBL/GenBank/DDBJ databases">
        <title>Desulfovibrio sp. JC271 draft genome sequence.</title>
        <authorList>
            <person name="Shivani Y."/>
            <person name="Subhash Y."/>
            <person name="Sasikala C."/>
            <person name="Ramana C.V."/>
        </authorList>
    </citation>
    <scope>NUCLEOTIDE SEQUENCE [LARGE SCALE GENOMIC DNA]</scope>
    <source>
        <strain evidence="4 5">JC271</strain>
    </source>
</reference>
<accession>A0A1B7XQ55</accession>
<dbReference type="OrthoDB" id="9778912at2"/>
<evidence type="ECO:0000256" key="2">
    <source>
        <dbReference type="ARBA" id="ARBA00022643"/>
    </source>
</evidence>
<name>A0A1B7XQ55_9BACT</name>
<dbReference type="Proteomes" id="UP000091979">
    <property type="component" value="Unassembled WGS sequence"/>
</dbReference>
<dbReference type="Gene3D" id="3.20.20.70">
    <property type="entry name" value="Aldolase class I"/>
    <property type="match status" value="1"/>
</dbReference>
<dbReference type="Pfam" id="PF03060">
    <property type="entry name" value="NMO"/>
    <property type="match status" value="1"/>
</dbReference>
<dbReference type="EMBL" id="JXMS01000001">
    <property type="protein sequence ID" value="OBQ57654.1"/>
    <property type="molecule type" value="Genomic_DNA"/>
</dbReference>
<dbReference type="RefSeq" id="WP_066851675.1">
    <property type="nucleotide sequence ID" value="NZ_JXMS01000001.1"/>
</dbReference>
<dbReference type="PANTHER" id="PTHR32332:SF18">
    <property type="entry name" value="2-NITROPROPANE DIOXYGENASE"/>
    <property type="match status" value="1"/>
</dbReference>
<keyword evidence="3" id="KW-0560">Oxidoreductase</keyword>
<dbReference type="PATRIC" id="fig|1560234.3.peg.224"/>
<organism evidence="4 5">
    <name type="scientific">Halodesulfovibrio spirochaetisodalis</name>
    <dbReference type="NCBI Taxonomy" id="1560234"/>
    <lineage>
        <taxon>Bacteria</taxon>
        <taxon>Pseudomonadati</taxon>
        <taxon>Thermodesulfobacteriota</taxon>
        <taxon>Desulfovibrionia</taxon>
        <taxon>Desulfovibrionales</taxon>
        <taxon>Desulfovibrionaceae</taxon>
        <taxon>Halodesulfovibrio</taxon>
    </lineage>
</organism>